<dbReference type="EMBL" id="FXUV01000018">
    <property type="protein sequence ID" value="SMQ12256.1"/>
    <property type="molecule type" value="Genomic_DNA"/>
</dbReference>
<dbReference type="STRING" id="1522312.GCA_900177895_00518"/>
<organism evidence="2 3">
    <name type="scientific">Kingella negevensis</name>
    <dbReference type="NCBI Taxonomy" id="1522312"/>
    <lineage>
        <taxon>Bacteria</taxon>
        <taxon>Pseudomonadati</taxon>
        <taxon>Pseudomonadota</taxon>
        <taxon>Betaproteobacteria</taxon>
        <taxon>Neisseriales</taxon>
        <taxon>Neisseriaceae</taxon>
        <taxon>Kingella</taxon>
    </lineage>
</organism>
<dbReference type="AlphaFoldDB" id="A0A238TB61"/>
<protein>
    <recommendedName>
        <fullName evidence="4">Restriction endonuclease</fullName>
    </recommendedName>
</protein>
<dbReference type="Proteomes" id="UP000215450">
    <property type="component" value="Unassembled WGS sequence"/>
</dbReference>
<evidence type="ECO:0008006" key="4">
    <source>
        <dbReference type="Google" id="ProtNLM"/>
    </source>
</evidence>
<dbReference type="OrthoDB" id="8612211at2"/>
<reference evidence="1" key="1">
    <citation type="submission" date="2017-05" db="EMBL/GenBank/DDBJ databases">
        <authorList>
            <person name="Song R."/>
            <person name="Chenine A.L."/>
            <person name="Ruprecht R.M."/>
        </authorList>
    </citation>
    <scope>NUCLEOTIDE SEQUENCE</scope>
    <source>
        <strain evidence="1">Kingella_eburonensis</strain>
    </source>
</reference>
<evidence type="ECO:0000313" key="1">
    <source>
        <dbReference type="EMBL" id="SMQ12256.1"/>
    </source>
</evidence>
<keyword evidence="3" id="KW-1185">Reference proteome</keyword>
<reference evidence="2 3" key="2">
    <citation type="submission" date="2017-06" db="EMBL/GenBank/DDBJ databases">
        <authorList>
            <person name="Kim H.J."/>
            <person name="Triplett B.A."/>
        </authorList>
    </citation>
    <scope>NUCLEOTIDE SEQUENCE [LARGE SCALE GENOMIC DNA]</scope>
    <source>
        <strain evidence="2">Kingella_eburonensis</strain>
    </source>
</reference>
<accession>A0A238TB61</accession>
<dbReference type="EMBL" id="FXUV02000022">
    <property type="protein sequence ID" value="SNB68622.1"/>
    <property type="molecule type" value="Genomic_DNA"/>
</dbReference>
<evidence type="ECO:0000313" key="3">
    <source>
        <dbReference type="Proteomes" id="UP000215450"/>
    </source>
</evidence>
<sequence>MNHQSLFYYANGFRQLHTNFTHKNNQSPHKFILMLAVVALYEKSSLHTEKVVLNDELKQEFERQWALWVQNSHHKMNFGMPLYHMKSEPFWRFHLKPDGETEFANKHRMKTFSSLCEVVEYVELDADLVALFKQPATCQILKDVLLARLFEIL</sequence>
<proteinExistence type="predicted"/>
<dbReference type="RefSeq" id="WP_038317630.1">
    <property type="nucleotide sequence ID" value="NZ_FXUV02000022.1"/>
</dbReference>
<gene>
    <name evidence="2" type="ORF">KEBURONENSIS_01235</name>
    <name evidence="1" type="ORF">KEBURONENSIS_01267</name>
</gene>
<evidence type="ECO:0000313" key="2">
    <source>
        <dbReference type="EMBL" id="SNB68622.1"/>
    </source>
</evidence>
<name>A0A238TB61_9NEIS</name>